<dbReference type="GO" id="GO:0003723">
    <property type="term" value="F:RNA binding"/>
    <property type="evidence" value="ECO:0007669"/>
    <property type="project" value="InterPro"/>
</dbReference>
<dbReference type="GO" id="GO:0005840">
    <property type="term" value="C:ribosome"/>
    <property type="evidence" value="ECO:0007669"/>
    <property type="project" value="UniProtKB-KW"/>
</dbReference>
<evidence type="ECO:0000256" key="1">
    <source>
        <dbReference type="ARBA" id="ARBA00006592"/>
    </source>
</evidence>
<evidence type="ECO:0000313" key="5">
    <source>
        <dbReference type="EMBL" id="ACG27456.1"/>
    </source>
</evidence>
<comment type="similarity">
    <text evidence="1">Belongs to the eukaryotic ribosomal protein eL14 family.</text>
</comment>
<dbReference type="PANTHER" id="PTHR11127:SF2">
    <property type="entry name" value="LARGE RIBOSOMAL SUBUNIT PROTEIN EL14"/>
    <property type="match status" value="1"/>
</dbReference>
<evidence type="ECO:0000256" key="3">
    <source>
        <dbReference type="ARBA" id="ARBA00023274"/>
    </source>
</evidence>
<dbReference type="Gene3D" id="6.10.250.2270">
    <property type="match status" value="1"/>
</dbReference>
<sequence length="142" mass="15836">MSSPFRRFVQIGRVALINYGPDVGKLCVIIDVVDSNRALIDGPESVTGVKRQAIHFKRLSLTDHVVKVPRNARQTLLTKAVTTADVKTKFANSAWGKKLAAKQARANTSDFDRFKITVLKKRRNHLVAAETRKLVKAANKKK</sequence>
<dbReference type="GO" id="GO:0003735">
    <property type="term" value="F:structural constituent of ribosome"/>
    <property type="evidence" value="ECO:0007669"/>
    <property type="project" value="InterPro"/>
</dbReference>
<keyword evidence="3" id="KW-0687">Ribonucleoprotein</keyword>
<dbReference type="InterPro" id="IPR002784">
    <property type="entry name" value="Ribosomal_eL14_dom"/>
</dbReference>
<protein>
    <submittedName>
        <fullName evidence="5">60 ribosomal protein L14</fullName>
    </submittedName>
</protein>
<dbReference type="CDD" id="cd23702">
    <property type="entry name" value="eL14"/>
    <property type="match status" value="1"/>
</dbReference>
<dbReference type="InterPro" id="IPR014722">
    <property type="entry name" value="Rib_uL2_dom2"/>
</dbReference>
<dbReference type="Gene3D" id="2.30.30.30">
    <property type="match status" value="1"/>
</dbReference>
<reference evidence="5" key="1">
    <citation type="journal article" date="2009" name="Plant Mol. Biol.">
        <title>Insights into corn genes derived from large-scale cDNA sequencing.</title>
        <authorList>
            <person name="Alexandrov N.N."/>
            <person name="Brover V.V."/>
            <person name="Freidin S."/>
            <person name="Troukhan M.E."/>
            <person name="Tatarinova T.V."/>
            <person name="Zhang H."/>
            <person name="Swaller T.J."/>
            <person name="Lu Y.P."/>
            <person name="Bouck J."/>
            <person name="Flavell R.B."/>
            <person name="Feldmann K.A."/>
        </authorList>
    </citation>
    <scope>NUCLEOTIDE SEQUENCE</scope>
</reference>
<evidence type="ECO:0000259" key="4">
    <source>
        <dbReference type="Pfam" id="PF01929"/>
    </source>
</evidence>
<dbReference type="PANTHER" id="PTHR11127">
    <property type="entry name" value="60S RIBOSOMAL PROTEIN L14"/>
    <property type="match status" value="1"/>
</dbReference>
<dbReference type="AlphaFoldDB" id="B6SRH3"/>
<dbReference type="InterPro" id="IPR039660">
    <property type="entry name" value="Ribosomal_eL14"/>
</dbReference>
<name>B6SRH3_MAIZE</name>
<evidence type="ECO:0000256" key="2">
    <source>
        <dbReference type="ARBA" id="ARBA00022980"/>
    </source>
</evidence>
<keyword evidence="2 5" id="KW-0689">Ribosomal protein</keyword>
<dbReference type="InterPro" id="IPR008991">
    <property type="entry name" value="Translation_prot_SH3-like_sf"/>
</dbReference>
<accession>B6SRH3</accession>
<dbReference type="ExpressionAtlas" id="B6SRH3">
    <property type="expression patterns" value="baseline and differential"/>
</dbReference>
<dbReference type="GO" id="GO:1990904">
    <property type="term" value="C:ribonucleoprotein complex"/>
    <property type="evidence" value="ECO:0007669"/>
    <property type="project" value="UniProtKB-KW"/>
</dbReference>
<dbReference type="GO" id="GO:0006412">
    <property type="term" value="P:translation"/>
    <property type="evidence" value="ECO:0007669"/>
    <property type="project" value="InterPro"/>
</dbReference>
<dbReference type="Pfam" id="PF01929">
    <property type="entry name" value="Ribosomal_L14e"/>
    <property type="match status" value="1"/>
</dbReference>
<proteinExistence type="evidence at transcript level"/>
<organism evidence="5">
    <name type="scientific">Zea mays</name>
    <name type="common">Maize</name>
    <dbReference type="NCBI Taxonomy" id="4577"/>
    <lineage>
        <taxon>Eukaryota</taxon>
        <taxon>Viridiplantae</taxon>
        <taxon>Streptophyta</taxon>
        <taxon>Embryophyta</taxon>
        <taxon>Tracheophyta</taxon>
        <taxon>Spermatophyta</taxon>
        <taxon>Magnoliopsida</taxon>
        <taxon>Liliopsida</taxon>
        <taxon>Poales</taxon>
        <taxon>Poaceae</taxon>
        <taxon>PACMAD clade</taxon>
        <taxon>Panicoideae</taxon>
        <taxon>Andropogonodae</taxon>
        <taxon>Andropogoneae</taxon>
        <taxon>Tripsacinae</taxon>
        <taxon>Zea</taxon>
    </lineage>
</organism>
<dbReference type="EMBL" id="EU955338">
    <property type="protein sequence ID" value="ACG27456.1"/>
    <property type="molecule type" value="mRNA"/>
</dbReference>
<dbReference type="SUPFAM" id="SSF50104">
    <property type="entry name" value="Translation proteins SH3-like domain"/>
    <property type="match status" value="1"/>
</dbReference>
<feature type="domain" description="Large ribosomal subunit protein eL14" evidence="4">
    <location>
        <begin position="50"/>
        <end position="124"/>
    </location>
</feature>